<dbReference type="RefSeq" id="WP_343037266.1">
    <property type="nucleotide sequence ID" value="NZ_BAAAPX010000001.1"/>
</dbReference>
<feature type="compositionally biased region" description="Low complexity" evidence="1">
    <location>
        <begin position="94"/>
        <end position="110"/>
    </location>
</feature>
<organism evidence="2 3">
    <name type="scientific">Leifsonia soli</name>
    <dbReference type="NCBI Taxonomy" id="582665"/>
    <lineage>
        <taxon>Bacteria</taxon>
        <taxon>Bacillati</taxon>
        <taxon>Actinomycetota</taxon>
        <taxon>Actinomycetes</taxon>
        <taxon>Micrococcales</taxon>
        <taxon>Microbacteriaceae</taxon>
        <taxon>Leifsonia</taxon>
    </lineage>
</organism>
<proteinExistence type="predicted"/>
<dbReference type="AlphaFoldDB" id="A0A852T2C9"/>
<accession>A0A852T2C9</accession>
<evidence type="ECO:0000313" key="3">
    <source>
        <dbReference type="Proteomes" id="UP000589620"/>
    </source>
</evidence>
<evidence type="ECO:0000313" key="2">
    <source>
        <dbReference type="EMBL" id="NYD74760.1"/>
    </source>
</evidence>
<name>A0A852T2C9_9MICO</name>
<evidence type="ECO:0000256" key="1">
    <source>
        <dbReference type="SAM" id="MobiDB-lite"/>
    </source>
</evidence>
<reference evidence="2 3" key="1">
    <citation type="submission" date="2020-07" db="EMBL/GenBank/DDBJ databases">
        <title>Sequencing the genomes of 1000 actinobacteria strains.</title>
        <authorList>
            <person name="Klenk H.-P."/>
        </authorList>
    </citation>
    <scope>NUCLEOTIDE SEQUENCE [LARGE SCALE GENOMIC DNA]</scope>
    <source>
        <strain evidence="2 3">DSM 23871</strain>
    </source>
</reference>
<gene>
    <name evidence="2" type="ORF">BJ963_002279</name>
</gene>
<dbReference type="Proteomes" id="UP000589620">
    <property type="component" value="Unassembled WGS sequence"/>
</dbReference>
<sequence length="121" mass="12729">MTIAAGTTAGLSGCSIFGGIVNQQLYTEDNLANQRKVAKQTIRDYPHPALESIRFTSEGHVNGAGDWNADAVLMIDGEEYQELLGILLSGGDEVPSVPPGSSSPHGPVKVIYSDGTSEVLK</sequence>
<dbReference type="EMBL" id="JACCBJ010000001">
    <property type="protein sequence ID" value="NYD74760.1"/>
    <property type="molecule type" value="Genomic_DNA"/>
</dbReference>
<comment type="caution">
    <text evidence="2">The sequence shown here is derived from an EMBL/GenBank/DDBJ whole genome shotgun (WGS) entry which is preliminary data.</text>
</comment>
<feature type="region of interest" description="Disordered" evidence="1">
    <location>
        <begin position="94"/>
        <end position="121"/>
    </location>
</feature>
<keyword evidence="3" id="KW-1185">Reference proteome</keyword>
<protein>
    <submittedName>
        <fullName evidence="2">Uncharacterized protein</fullName>
    </submittedName>
</protein>